<evidence type="ECO:0000313" key="3">
    <source>
        <dbReference type="Proteomes" id="UP000675880"/>
    </source>
</evidence>
<evidence type="ECO:0000313" key="2">
    <source>
        <dbReference type="EMBL" id="CAE6752283.1"/>
    </source>
</evidence>
<dbReference type="Proteomes" id="UP000675880">
    <property type="component" value="Unassembled WGS sequence"/>
</dbReference>
<name>A0ABM8RGR6_9BACT</name>
<keyword evidence="3" id="KW-1185">Reference proteome</keyword>
<organism evidence="2 3">
    <name type="scientific">Nitrospira defluvii</name>
    <dbReference type="NCBI Taxonomy" id="330214"/>
    <lineage>
        <taxon>Bacteria</taxon>
        <taxon>Pseudomonadati</taxon>
        <taxon>Nitrospirota</taxon>
        <taxon>Nitrospiria</taxon>
        <taxon>Nitrospirales</taxon>
        <taxon>Nitrospiraceae</taxon>
        <taxon>Nitrospira</taxon>
    </lineage>
</organism>
<keyword evidence="1" id="KW-0812">Transmembrane</keyword>
<dbReference type="EMBL" id="CAJNBJ010000016">
    <property type="protein sequence ID" value="CAE6752283.1"/>
    <property type="molecule type" value="Genomic_DNA"/>
</dbReference>
<sequence length="68" mass="7686">MDLAQVLIAIVGMGASVTTYCLMRFPHMRRDRFRQYGAFSIAWSCFGALVVLCFCLLLLIAQSAWQSH</sequence>
<keyword evidence="1" id="KW-0472">Membrane</keyword>
<feature type="transmembrane region" description="Helical" evidence="1">
    <location>
        <begin position="6"/>
        <end position="25"/>
    </location>
</feature>
<reference evidence="2 3" key="1">
    <citation type="submission" date="2021-02" db="EMBL/GenBank/DDBJ databases">
        <authorList>
            <person name="Han P."/>
        </authorList>
    </citation>
    <scope>NUCLEOTIDE SEQUENCE [LARGE SCALE GENOMIC DNA]</scope>
    <source>
        <strain evidence="2">Candidatus Nitrospira sp. ZN2</strain>
    </source>
</reference>
<accession>A0ABM8RGR6</accession>
<evidence type="ECO:0000256" key="1">
    <source>
        <dbReference type="SAM" id="Phobius"/>
    </source>
</evidence>
<comment type="caution">
    <text evidence="2">The sequence shown here is derived from an EMBL/GenBank/DDBJ whole genome shotgun (WGS) entry which is preliminary data.</text>
</comment>
<dbReference type="RefSeq" id="WP_213042422.1">
    <property type="nucleotide sequence ID" value="NZ_CAJNBJ010000016.1"/>
</dbReference>
<proteinExistence type="predicted"/>
<feature type="transmembrane region" description="Helical" evidence="1">
    <location>
        <begin position="37"/>
        <end position="61"/>
    </location>
</feature>
<protein>
    <submittedName>
        <fullName evidence="2">Uncharacterized protein</fullName>
    </submittedName>
</protein>
<gene>
    <name evidence="2" type="ORF">NSPZN2_30231</name>
</gene>
<keyword evidence="1" id="KW-1133">Transmembrane helix</keyword>